<dbReference type="EMBL" id="MU863905">
    <property type="protein sequence ID" value="KAK4201638.1"/>
    <property type="molecule type" value="Genomic_DNA"/>
</dbReference>
<evidence type="ECO:0000313" key="1">
    <source>
        <dbReference type="EMBL" id="KAK4201638.1"/>
    </source>
</evidence>
<keyword evidence="2" id="KW-1185">Reference proteome</keyword>
<accession>A0AAN7AW35</accession>
<comment type="caution">
    <text evidence="1">The sequence shown here is derived from an EMBL/GenBank/DDBJ whole genome shotgun (WGS) entry which is preliminary data.</text>
</comment>
<sequence>MLPDLARMEVHITAGMQSHGSGRGIIQPPDLGSMAGQGCCWSRITAQRLMGEAKPGVRWWCGGCMVTIPPNSRQLFPPDRPQTAAPHGEYEGSGPQACYRHTLTPPCEALDSGSRPSICLPGLPCRLAEAIAGSVEENRLLPWRTTDQRFGCVAVPETQDIPLQPLSTSRKRAEPIYWVLLGNQQQQSPTCGISIANQQAISSCADMVAVDPPSGARLAVHDYRSRLQVFNIMPCTSKCVGIRWTRASQHQVCCRHYSRSWVPYLGYTGTMGEFVDAHVTLPNLGLKLDLAGRFRHNVMPTPMLPSLWKFPHGGILVSSGVMFSLAAATDPRAAFQQFLCTLSGRVVRRGCRGGVRQHSPMNDRLSGGPPHNLLASHDDQQRAATFWSTGGCRIIEAVEHFCFGFGALFMSLHISLARKSQLPVTRGCSWAPQAQGWRAI</sequence>
<reference evidence="1" key="2">
    <citation type="submission" date="2023-05" db="EMBL/GenBank/DDBJ databases">
        <authorList>
            <consortium name="Lawrence Berkeley National Laboratory"/>
            <person name="Steindorff A."/>
            <person name="Hensen N."/>
            <person name="Bonometti L."/>
            <person name="Westerberg I."/>
            <person name="Brannstrom I.O."/>
            <person name="Guillou S."/>
            <person name="Cros-Aarteil S."/>
            <person name="Calhoun S."/>
            <person name="Haridas S."/>
            <person name="Kuo A."/>
            <person name="Mondo S."/>
            <person name="Pangilinan J."/>
            <person name="Riley R."/>
            <person name="Labutti K."/>
            <person name="Andreopoulos B."/>
            <person name="Lipzen A."/>
            <person name="Chen C."/>
            <person name="Yanf M."/>
            <person name="Daum C."/>
            <person name="Ng V."/>
            <person name="Clum A."/>
            <person name="Ohm R."/>
            <person name="Martin F."/>
            <person name="Silar P."/>
            <person name="Natvig D."/>
            <person name="Lalanne C."/>
            <person name="Gautier V."/>
            <person name="Ament-Velasquez S.L."/>
            <person name="Kruys A."/>
            <person name="Hutchinson M.I."/>
            <person name="Powell A.J."/>
            <person name="Barry K."/>
            <person name="Miller A.N."/>
            <person name="Grigoriev I.V."/>
            <person name="Debuchy R."/>
            <person name="Gladieux P."/>
            <person name="Thoren M.H."/>
            <person name="Johannesson H."/>
        </authorList>
    </citation>
    <scope>NUCLEOTIDE SEQUENCE</scope>
    <source>
        <strain evidence="1">CBS 315.58</strain>
    </source>
</reference>
<dbReference type="AlphaFoldDB" id="A0AAN7AW35"/>
<name>A0AAN7AW35_9PEZI</name>
<reference evidence="1" key="1">
    <citation type="journal article" date="2023" name="Mol. Phylogenet. Evol.">
        <title>Genome-scale phylogeny and comparative genomics of the fungal order Sordariales.</title>
        <authorList>
            <person name="Hensen N."/>
            <person name="Bonometti L."/>
            <person name="Westerberg I."/>
            <person name="Brannstrom I.O."/>
            <person name="Guillou S."/>
            <person name="Cros-Aarteil S."/>
            <person name="Calhoun S."/>
            <person name="Haridas S."/>
            <person name="Kuo A."/>
            <person name="Mondo S."/>
            <person name="Pangilinan J."/>
            <person name="Riley R."/>
            <person name="LaButti K."/>
            <person name="Andreopoulos B."/>
            <person name="Lipzen A."/>
            <person name="Chen C."/>
            <person name="Yan M."/>
            <person name="Daum C."/>
            <person name="Ng V."/>
            <person name="Clum A."/>
            <person name="Steindorff A."/>
            <person name="Ohm R.A."/>
            <person name="Martin F."/>
            <person name="Silar P."/>
            <person name="Natvig D.O."/>
            <person name="Lalanne C."/>
            <person name="Gautier V."/>
            <person name="Ament-Velasquez S.L."/>
            <person name="Kruys A."/>
            <person name="Hutchinson M.I."/>
            <person name="Powell A.J."/>
            <person name="Barry K."/>
            <person name="Miller A.N."/>
            <person name="Grigoriev I.V."/>
            <person name="Debuchy R."/>
            <person name="Gladieux P."/>
            <person name="Hiltunen Thoren M."/>
            <person name="Johannesson H."/>
        </authorList>
    </citation>
    <scope>NUCLEOTIDE SEQUENCE</scope>
    <source>
        <strain evidence="1">CBS 315.58</strain>
    </source>
</reference>
<organism evidence="1 2">
    <name type="scientific">Triangularia verruculosa</name>
    <dbReference type="NCBI Taxonomy" id="2587418"/>
    <lineage>
        <taxon>Eukaryota</taxon>
        <taxon>Fungi</taxon>
        <taxon>Dikarya</taxon>
        <taxon>Ascomycota</taxon>
        <taxon>Pezizomycotina</taxon>
        <taxon>Sordariomycetes</taxon>
        <taxon>Sordariomycetidae</taxon>
        <taxon>Sordariales</taxon>
        <taxon>Podosporaceae</taxon>
        <taxon>Triangularia</taxon>
    </lineage>
</organism>
<protein>
    <submittedName>
        <fullName evidence="1">Uncharacterized protein</fullName>
    </submittedName>
</protein>
<gene>
    <name evidence="1" type="ORF">QBC40DRAFT_295537</name>
</gene>
<evidence type="ECO:0000313" key="2">
    <source>
        <dbReference type="Proteomes" id="UP001303160"/>
    </source>
</evidence>
<dbReference type="Proteomes" id="UP001303160">
    <property type="component" value="Unassembled WGS sequence"/>
</dbReference>
<proteinExistence type="predicted"/>